<organism evidence="2 3">
    <name type="scientific">Lacihabitans soyangensis</name>
    <dbReference type="NCBI Taxonomy" id="869394"/>
    <lineage>
        <taxon>Bacteria</taxon>
        <taxon>Pseudomonadati</taxon>
        <taxon>Bacteroidota</taxon>
        <taxon>Cytophagia</taxon>
        <taxon>Cytophagales</taxon>
        <taxon>Leadbetterellaceae</taxon>
        <taxon>Lacihabitans</taxon>
    </lineage>
</organism>
<evidence type="ECO:0000256" key="1">
    <source>
        <dbReference type="SAM" id="SignalP"/>
    </source>
</evidence>
<reference evidence="2 3" key="1">
    <citation type="submission" date="2018-11" db="EMBL/GenBank/DDBJ databases">
        <title>Novel bacteria species description.</title>
        <authorList>
            <person name="Han J.-H."/>
        </authorList>
    </citation>
    <scope>NUCLEOTIDE SEQUENCE [LARGE SCALE GENOMIC DNA]</scope>
    <source>
        <strain evidence="2 3">KCTC23259</strain>
    </source>
</reference>
<gene>
    <name evidence="2" type="ORF">EGI31_22035</name>
</gene>
<dbReference type="EMBL" id="RJUF01000185">
    <property type="protein sequence ID" value="MCP9765625.1"/>
    <property type="molecule type" value="Genomic_DNA"/>
</dbReference>
<keyword evidence="3" id="KW-1185">Reference proteome</keyword>
<dbReference type="AlphaFoldDB" id="A0AAE3KXR8"/>
<sequence length="479" mass="53901">MKNLKKISLLLIIGLCWSCGTANKPEEEILTSTNFNINFSMTPPPDLLDSNATPQQLVEFAWEEFFALNWQSSFDKDGLRDHPDPAWSYNDSSSAYPSLAVWETFAHRTELRPASDKMLPFDTAPHYSFGTMPAQDPGSNASFGLFNMLDENNEIGSCDIYAHTNTYNKDYRVLFQAKVNRDEYDYILNKYPTKSALANATAFNVSRLKNSNEYAPGVLNSCNVPTNFAGISLPCGDLKTKKTGAIEIKTAWRELTPKDDSTKFFRRKVIRFVEKAGKFYYQNKEYALIGIHIIHKTNNYEDFVFATWEHVGVEKDGMGYEELNNGNEVGKFYKDYPRLHPIADITDQSTAYVHAQLKKMNPKSIWQNYRLVGVQAKPTNDQNSFSFFLANYVIESDSTLGNFQGSGIGTPHDKGNNTLYRGKRVSMGGCQGCHGVAQTNLGTDFSFLLDNVGKPVPNPDPDGDKTKLFKLITATNPRK</sequence>
<dbReference type="RefSeq" id="WP_255039344.1">
    <property type="nucleotide sequence ID" value="NZ_RJUF01000185.1"/>
</dbReference>
<protein>
    <recommendedName>
        <fullName evidence="4">Cytochrome c domain-containing protein</fullName>
    </recommendedName>
</protein>
<evidence type="ECO:0000313" key="2">
    <source>
        <dbReference type="EMBL" id="MCP9765625.1"/>
    </source>
</evidence>
<feature type="signal peptide" evidence="1">
    <location>
        <begin position="1"/>
        <end position="24"/>
    </location>
</feature>
<comment type="caution">
    <text evidence="2">The sequence shown here is derived from an EMBL/GenBank/DDBJ whole genome shotgun (WGS) entry which is preliminary data.</text>
</comment>
<keyword evidence="1" id="KW-0732">Signal</keyword>
<evidence type="ECO:0000313" key="3">
    <source>
        <dbReference type="Proteomes" id="UP001204144"/>
    </source>
</evidence>
<evidence type="ECO:0008006" key="4">
    <source>
        <dbReference type="Google" id="ProtNLM"/>
    </source>
</evidence>
<proteinExistence type="predicted"/>
<feature type="chain" id="PRO_5042276933" description="Cytochrome c domain-containing protein" evidence="1">
    <location>
        <begin position="25"/>
        <end position="479"/>
    </location>
</feature>
<name>A0AAE3KXR8_9BACT</name>
<dbReference type="Proteomes" id="UP001204144">
    <property type="component" value="Unassembled WGS sequence"/>
</dbReference>
<accession>A0AAE3KXR8</accession>